<name>A0ABY9Y0Q0_9FLAO</name>
<organism evidence="2 3">
    <name type="scientific">Thalassobellus suaedae</name>
    <dbReference type="NCBI Taxonomy" id="3074124"/>
    <lineage>
        <taxon>Bacteria</taxon>
        <taxon>Pseudomonadati</taxon>
        <taxon>Bacteroidota</taxon>
        <taxon>Flavobacteriia</taxon>
        <taxon>Flavobacteriales</taxon>
        <taxon>Flavobacteriaceae</taxon>
        <taxon>Thalassobellus</taxon>
    </lineage>
</organism>
<proteinExistence type="predicted"/>
<evidence type="ECO:0000256" key="1">
    <source>
        <dbReference type="SAM" id="Phobius"/>
    </source>
</evidence>
<keyword evidence="3" id="KW-1185">Reference proteome</keyword>
<evidence type="ECO:0008006" key="4">
    <source>
        <dbReference type="Google" id="ProtNLM"/>
    </source>
</evidence>
<sequence>MRIFKEEQRFTQPWLIILMIITSVFSIVIITKAYINNRNLFEYIIPMGIVLITTGVIFIFKLKTRMDDVGIHYQFFPFHFRMKTIFWNDIKHAKTRTYKALTEYGGWGLKSGNFLNKNKGIAINVKGNIGIQLILHTGKKILIGTQKQADADRIINRYLEQKTNG</sequence>
<reference evidence="2 3" key="1">
    <citation type="submission" date="2023-09" db="EMBL/GenBank/DDBJ databases">
        <title>Thalassobella suaedae gen. nov., sp. nov., a marine bacterium of the family Flavobacteriaceae isolated from a halophyte Suaeda japonica.</title>
        <authorList>
            <person name="Lee S.Y."/>
            <person name="Hwang C.Y."/>
        </authorList>
    </citation>
    <scope>NUCLEOTIDE SEQUENCE [LARGE SCALE GENOMIC DNA]</scope>
    <source>
        <strain evidence="2 3">HL-DH10</strain>
    </source>
</reference>
<accession>A0ABY9Y0Q0</accession>
<dbReference type="EMBL" id="CP134536">
    <property type="protein sequence ID" value="WNH11658.1"/>
    <property type="molecule type" value="Genomic_DNA"/>
</dbReference>
<protein>
    <recommendedName>
        <fullName evidence="4">PH domain-containing protein</fullName>
    </recommendedName>
</protein>
<keyword evidence="1" id="KW-1133">Transmembrane helix</keyword>
<feature type="transmembrane region" description="Helical" evidence="1">
    <location>
        <begin position="12"/>
        <end position="35"/>
    </location>
</feature>
<feature type="transmembrane region" description="Helical" evidence="1">
    <location>
        <begin position="41"/>
        <end position="60"/>
    </location>
</feature>
<dbReference type="Proteomes" id="UP001303407">
    <property type="component" value="Chromosome"/>
</dbReference>
<evidence type="ECO:0000313" key="3">
    <source>
        <dbReference type="Proteomes" id="UP001303407"/>
    </source>
</evidence>
<keyword evidence="1" id="KW-0472">Membrane</keyword>
<keyword evidence="1" id="KW-0812">Transmembrane</keyword>
<gene>
    <name evidence="2" type="ORF">RHP49_12200</name>
</gene>
<dbReference type="RefSeq" id="WP_415861637.1">
    <property type="nucleotide sequence ID" value="NZ_CP134536.1"/>
</dbReference>
<evidence type="ECO:0000313" key="2">
    <source>
        <dbReference type="EMBL" id="WNH11658.1"/>
    </source>
</evidence>